<dbReference type="AlphaFoldDB" id="A0A2V1D1J0"/>
<name>A0A2V1D1J0_9PLEO</name>
<gene>
    <name evidence="1" type="ORF">DM02DRAFT_311454</name>
</gene>
<evidence type="ECO:0000313" key="1">
    <source>
        <dbReference type="EMBL" id="PVH91886.1"/>
    </source>
</evidence>
<sequence>MGIYKTERICPTVGRLQFGIIPFPFGVVNSAPSCSANLHLGLVLYGYLTGLPGEGVDSKGGGNTKFQAIHYALTMGREEHMSRWKSLNRRAEMFTSKRWGEALFGIVEEFWPWKCCTRVASQMVQSAVQVYMLE</sequence>
<dbReference type="Proteomes" id="UP000244855">
    <property type="component" value="Unassembled WGS sequence"/>
</dbReference>
<keyword evidence="2" id="KW-1185">Reference proteome</keyword>
<protein>
    <submittedName>
        <fullName evidence="1">Uncharacterized protein</fullName>
    </submittedName>
</protein>
<proteinExistence type="predicted"/>
<dbReference type="EMBL" id="KZ805760">
    <property type="protein sequence ID" value="PVH91886.1"/>
    <property type="molecule type" value="Genomic_DNA"/>
</dbReference>
<evidence type="ECO:0000313" key="2">
    <source>
        <dbReference type="Proteomes" id="UP000244855"/>
    </source>
</evidence>
<accession>A0A2V1D1J0</accession>
<reference evidence="1 2" key="1">
    <citation type="journal article" date="2018" name="Sci. Rep.">
        <title>Comparative genomics provides insights into the lifestyle and reveals functional heterogeneity of dark septate endophytic fungi.</title>
        <authorList>
            <person name="Knapp D.G."/>
            <person name="Nemeth J.B."/>
            <person name="Barry K."/>
            <person name="Hainaut M."/>
            <person name="Henrissat B."/>
            <person name="Johnson J."/>
            <person name="Kuo A."/>
            <person name="Lim J.H.P."/>
            <person name="Lipzen A."/>
            <person name="Nolan M."/>
            <person name="Ohm R.A."/>
            <person name="Tamas L."/>
            <person name="Grigoriev I.V."/>
            <person name="Spatafora J.W."/>
            <person name="Nagy L.G."/>
            <person name="Kovacs G.M."/>
        </authorList>
    </citation>
    <scope>NUCLEOTIDE SEQUENCE [LARGE SCALE GENOMIC DNA]</scope>
    <source>
        <strain evidence="1 2">DSE2036</strain>
    </source>
</reference>
<organism evidence="1 2">
    <name type="scientific">Periconia macrospinosa</name>
    <dbReference type="NCBI Taxonomy" id="97972"/>
    <lineage>
        <taxon>Eukaryota</taxon>
        <taxon>Fungi</taxon>
        <taxon>Dikarya</taxon>
        <taxon>Ascomycota</taxon>
        <taxon>Pezizomycotina</taxon>
        <taxon>Dothideomycetes</taxon>
        <taxon>Pleosporomycetidae</taxon>
        <taxon>Pleosporales</taxon>
        <taxon>Massarineae</taxon>
        <taxon>Periconiaceae</taxon>
        <taxon>Periconia</taxon>
    </lineage>
</organism>